<evidence type="ECO:0000256" key="1">
    <source>
        <dbReference type="SAM" id="MobiDB-lite"/>
    </source>
</evidence>
<dbReference type="STRING" id="694573.A0A194VAD6"/>
<evidence type="ECO:0008006" key="4">
    <source>
        <dbReference type="Google" id="ProtNLM"/>
    </source>
</evidence>
<feature type="region of interest" description="Disordered" evidence="1">
    <location>
        <begin position="112"/>
        <end position="135"/>
    </location>
</feature>
<reference evidence="3" key="1">
    <citation type="submission" date="2014-12" db="EMBL/GenBank/DDBJ databases">
        <title>Genome Sequence of Valsa Canker Pathogens Uncovers a Specific Adaption of Colonization on Woody Bark.</title>
        <authorList>
            <person name="Yin Z."/>
            <person name="Liu H."/>
            <person name="Gao X."/>
            <person name="Li Z."/>
            <person name="Song N."/>
            <person name="Ke X."/>
            <person name="Dai Q."/>
            <person name="Wu Y."/>
            <person name="Sun Y."/>
            <person name="Xu J.-R."/>
            <person name="Kang Z.K."/>
            <person name="Wang L."/>
            <person name="Huang L."/>
        </authorList>
    </citation>
    <scope>NUCLEOTIDE SEQUENCE [LARGE SCALE GENOMIC DNA]</scope>
    <source>
        <strain evidence="3">SXYL134</strain>
    </source>
</reference>
<organism evidence="2 3">
    <name type="scientific">Cytospora mali</name>
    <name type="common">Apple Valsa canker fungus</name>
    <name type="synonym">Valsa mali</name>
    <dbReference type="NCBI Taxonomy" id="578113"/>
    <lineage>
        <taxon>Eukaryota</taxon>
        <taxon>Fungi</taxon>
        <taxon>Dikarya</taxon>
        <taxon>Ascomycota</taxon>
        <taxon>Pezizomycotina</taxon>
        <taxon>Sordariomycetes</taxon>
        <taxon>Sordariomycetidae</taxon>
        <taxon>Diaporthales</taxon>
        <taxon>Cytosporaceae</taxon>
        <taxon>Cytospora</taxon>
    </lineage>
</organism>
<feature type="compositionally biased region" description="Low complexity" evidence="1">
    <location>
        <begin position="25"/>
        <end position="44"/>
    </location>
</feature>
<dbReference type="OrthoDB" id="5376710at2759"/>
<evidence type="ECO:0000313" key="3">
    <source>
        <dbReference type="Proteomes" id="UP000078576"/>
    </source>
</evidence>
<keyword evidence="3" id="KW-1185">Reference proteome</keyword>
<accession>A0A194VAD6</accession>
<feature type="compositionally biased region" description="Polar residues" evidence="1">
    <location>
        <begin position="747"/>
        <end position="757"/>
    </location>
</feature>
<feature type="compositionally biased region" description="Low complexity" evidence="1">
    <location>
        <begin position="562"/>
        <end position="571"/>
    </location>
</feature>
<feature type="region of interest" description="Disordered" evidence="1">
    <location>
        <begin position="18"/>
        <end position="51"/>
    </location>
</feature>
<protein>
    <recommendedName>
        <fullName evidence="4">BTB domain-containing protein</fullName>
    </recommendedName>
</protein>
<feature type="region of interest" description="Disordered" evidence="1">
    <location>
        <begin position="741"/>
        <end position="784"/>
    </location>
</feature>
<proteinExistence type="predicted"/>
<name>A0A194VAD6_CYTMA</name>
<feature type="compositionally biased region" description="Acidic residues" evidence="1">
    <location>
        <begin position="761"/>
        <end position="776"/>
    </location>
</feature>
<dbReference type="EMBL" id="KN714760">
    <property type="protein sequence ID" value="KUI60839.1"/>
    <property type="molecule type" value="Genomic_DNA"/>
</dbReference>
<gene>
    <name evidence="2" type="ORF">VP1G_08042</name>
</gene>
<evidence type="ECO:0000313" key="2">
    <source>
        <dbReference type="EMBL" id="KUI60839.1"/>
    </source>
</evidence>
<dbReference type="AlphaFoldDB" id="A0A194VAD6"/>
<dbReference type="Proteomes" id="UP000078576">
    <property type="component" value="Unassembled WGS sequence"/>
</dbReference>
<feature type="region of interest" description="Disordered" evidence="1">
    <location>
        <begin position="535"/>
        <end position="571"/>
    </location>
</feature>
<sequence length="1013" mass="112020">MSNLNAMDAWQLSLKPTFRPSVGWSPSSTTSSTTTTTTTNSPSSPRDPKLNRAQVQMRYNDKERKQQQLKACIQRLRAAMVPGSDPGSVDGAFDEFARVRETAVNIVQALVTSRGPDGSGPGPFQSRGMRRRDGSVQETVERLEMLRIANGDKSSDNDVDGLMAAFGNMGIAESTAAGRAPSQNERRDQINPVWLAAIRDWKAVVQKLLESHRSSLVGMYRAYEKDATTEIVERMLDDSKYRVEAIHKMRTRRPSLVSDELSRAAVYWPTHERRFRNYDTLREAAMEADRLLRLGEAGGDERDRLVKDYVISAGGDAVLEFANLGSPDSPVLHFRVSSHMLAETSPIFKAVFQGQFSHPRVLDRDLRELDGQVPREPPRFVTCPDSAEVKLYSMPQLELNKEDSLTVLLYAAHMQNDKIPREVSFAQFTAIADVCLRYQCTSPLEVVVEHRWLPAWMHMATEDQPDGLLLISYTFGLRRIFTRMSKTAVLNIVDEEELRGKNWPERIKEKVWAVRSAKMAQVYAACTGAIQEYFRPPTGHSSDEQPTNRQADETLPPPSFPKPSSFLPTLQLEQPPPPSYLSLFSLTSIPRCPKGSHWCDATNLGWLLLVLNELQLLWTVITPSALPGEQEARPRPPSPRSLAQLLNALRSIPSPPQPVHPAGSGVCDPAPAFRAAVNDVYNSTSGLTLFDVDGKRHGWALSKQHANGPQSVLKLPLGTFASMSLEDGKVAPVHVVDHVDAGPEATVGSSKSYSEDASLTGDEDSDDADDDADEADDGHWVNRPPVTFIPNNSVCLRIMSAVDNFEDLHTLAVTNRTFYATFKQNELTLMRRLVKANRRLTLSAPLAEGGGPLPSKTERRDDDKVLLQIKEAMTTPTTASVGAGQGIVEENHYSVVDGTTRYHPHPGGNVDSTDEGKLYGCGHENLADANSMTEEEAHRILWPDQTPGSPCDKAVVDVAPPPLSPQMSRENSAEKFLAGEMSIVQTAEEKALVILGDKNLREELDWRKGITSE</sequence>